<accession>A0A069SCH0</accession>
<dbReference type="Proteomes" id="UP000027661">
    <property type="component" value="Unassembled WGS sequence"/>
</dbReference>
<proteinExistence type="predicted"/>
<dbReference type="EMBL" id="JNHM01000064">
    <property type="protein sequence ID" value="KDS50904.1"/>
    <property type="molecule type" value="Genomic_DNA"/>
</dbReference>
<dbReference type="AlphaFoldDB" id="A0A069SCH0"/>
<keyword evidence="1" id="KW-0812">Transmembrane</keyword>
<name>A0A069SCH0_PHOVU</name>
<feature type="transmembrane region" description="Helical" evidence="1">
    <location>
        <begin position="12"/>
        <end position="31"/>
    </location>
</feature>
<evidence type="ECO:0000256" key="1">
    <source>
        <dbReference type="SAM" id="Phobius"/>
    </source>
</evidence>
<reference evidence="2 3" key="1">
    <citation type="submission" date="2014-04" db="EMBL/GenBank/DDBJ databases">
        <authorList>
            <person name="Sears C."/>
            <person name="Carroll K."/>
            <person name="Sack B.R."/>
            <person name="Qadri F."/>
            <person name="Myers L.L."/>
            <person name="Chung G.-T."/>
            <person name="Escheverria P."/>
            <person name="Fraser C.M."/>
            <person name="Sadzewicz L."/>
            <person name="Shefchek K.A."/>
            <person name="Tallon L."/>
            <person name="Das S.P."/>
            <person name="Daugherty S."/>
            <person name="Mongodin E.F."/>
        </authorList>
    </citation>
    <scope>NUCLEOTIDE SEQUENCE [LARGE SCALE GENOMIC DNA]</scope>
    <source>
        <strain evidence="2 3">3975 RP4</strain>
    </source>
</reference>
<keyword evidence="1" id="KW-0472">Membrane</keyword>
<keyword evidence="1" id="KW-1133">Transmembrane helix</keyword>
<comment type="caution">
    <text evidence="2">The sequence shown here is derived from an EMBL/GenBank/DDBJ whole genome shotgun (WGS) entry which is preliminary data.</text>
</comment>
<sequence>MERWFEKSCRYFFAYLFVGINIYPYIVLVKLKISWRMIIKTESYGYNKRHLV</sequence>
<organism evidence="2 3">
    <name type="scientific">Phocaeicola vulgatus str. 3975 RP4</name>
    <dbReference type="NCBI Taxonomy" id="1339352"/>
    <lineage>
        <taxon>Bacteria</taxon>
        <taxon>Pseudomonadati</taxon>
        <taxon>Bacteroidota</taxon>
        <taxon>Bacteroidia</taxon>
        <taxon>Bacteroidales</taxon>
        <taxon>Bacteroidaceae</taxon>
        <taxon>Phocaeicola</taxon>
    </lineage>
</organism>
<evidence type="ECO:0000313" key="3">
    <source>
        <dbReference type="Proteomes" id="UP000027661"/>
    </source>
</evidence>
<gene>
    <name evidence="2" type="ORF">M099_3099</name>
</gene>
<evidence type="ECO:0000313" key="2">
    <source>
        <dbReference type="EMBL" id="KDS50904.1"/>
    </source>
</evidence>
<protein>
    <submittedName>
        <fullName evidence="2">Uncharacterized protein</fullName>
    </submittedName>
</protein>